<evidence type="ECO:0000256" key="6">
    <source>
        <dbReference type="ARBA" id="ARBA00022692"/>
    </source>
</evidence>
<dbReference type="GO" id="GO:0015891">
    <property type="term" value="P:siderophore transport"/>
    <property type="evidence" value="ECO:0007669"/>
    <property type="project" value="InterPro"/>
</dbReference>
<dbReference type="GO" id="GO:0005886">
    <property type="term" value="C:plasma membrane"/>
    <property type="evidence" value="ECO:0007669"/>
    <property type="project" value="UniProtKB-SubCell"/>
</dbReference>
<dbReference type="PRINTS" id="PR01374">
    <property type="entry name" value="TONBPROTEIN"/>
</dbReference>
<dbReference type="KEGG" id="spph:KFK14_01265"/>
<dbReference type="PANTHER" id="PTHR33446">
    <property type="entry name" value="PROTEIN TONB-RELATED"/>
    <property type="match status" value="1"/>
</dbReference>
<keyword evidence="8 10" id="KW-1133">Transmembrane helix</keyword>
<keyword evidence="5 10" id="KW-0997">Cell inner membrane</keyword>
<dbReference type="Pfam" id="PF03544">
    <property type="entry name" value="TonB_C"/>
    <property type="match status" value="1"/>
</dbReference>
<evidence type="ECO:0000256" key="7">
    <source>
        <dbReference type="ARBA" id="ARBA00022927"/>
    </source>
</evidence>
<keyword evidence="4 10" id="KW-1003">Cell membrane</keyword>
<evidence type="ECO:0000313" key="14">
    <source>
        <dbReference type="Proteomes" id="UP000681425"/>
    </source>
</evidence>
<dbReference type="SUPFAM" id="SSF74653">
    <property type="entry name" value="TolA/TonB C-terminal domain"/>
    <property type="match status" value="1"/>
</dbReference>
<feature type="compositionally biased region" description="Pro residues" evidence="11">
    <location>
        <begin position="58"/>
        <end position="71"/>
    </location>
</feature>
<evidence type="ECO:0000256" key="2">
    <source>
        <dbReference type="ARBA" id="ARBA00006555"/>
    </source>
</evidence>
<feature type="domain" description="TonB C-terminal" evidence="12">
    <location>
        <begin position="129"/>
        <end position="219"/>
    </location>
</feature>
<evidence type="ECO:0000256" key="11">
    <source>
        <dbReference type="SAM" id="MobiDB-lite"/>
    </source>
</evidence>
<dbReference type="GO" id="GO:0015031">
    <property type="term" value="P:protein transport"/>
    <property type="evidence" value="ECO:0007669"/>
    <property type="project" value="UniProtKB-UniRule"/>
</dbReference>
<comment type="similarity">
    <text evidence="2 10">Belongs to the TonB family.</text>
</comment>
<keyword evidence="9 10" id="KW-0472">Membrane</keyword>
<comment type="subcellular location">
    <subcellularLocation>
        <location evidence="1 10">Cell inner membrane</location>
        <topology evidence="1 10">Single-pass membrane protein</topology>
        <orientation evidence="1 10">Periplasmic side</orientation>
    </subcellularLocation>
</comment>
<gene>
    <name evidence="13" type="ORF">KFK14_01265</name>
</gene>
<sequence length="219" mass="23817">MQSVVAPQGGYAGSRRSPIGLGGTIAVHAVAVGIFLLMPREMIERFVPPSIITYAVPADPPPPDPVQPPPDNSKHPIQQPDRSVIPATIPKVALPVDPVDITGTVDPLPPIQPKIETPADPPRAPVFAQASPDPRFARDFQPAYPPSMQRMDMEGSVTVRVRIGADGRVLSVEKLSAASDAFWDATREQALRKWRFRPGTRDGTPVESERVMTVHFRMT</sequence>
<dbReference type="Proteomes" id="UP000681425">
    <property type="component" value="Chromosome"/>
</dbReference>
<keyword evidence="10" id="KW-0735">Signal-anchor</keyword>
<protein>
    <recommendedName>
        <fullName evidence="10">Protein TonB</fullName>
    </recommendedName>
</protein>
<dbReference type="NCBIfam" id="TIGR01352">
    <property type="entry name" value="tonB_Cterm"/>
    <property type="match status" value="1"/>
</dbReference>
<dbReference type="AlphaFoldDB" id="A0A975K7D5"/>
<evidence type="ECO:0000256" key="8">
    <source>
        <dbReference type="ARBA" id="ARBA00022989"/>
    </source>
</evidence>
<dbReference type="InterPro" id="IPR003538">
    <property type="entry name" value="TonB"/>
</dbReference>
<dbReference type="RefSeq" id="WP_212609590.1">
    <property type="nucleotide sequence ID" value="NZ_CP073910.1"/>
</dbReference>
<evidence type="ECO:0000256" key="4">
    <source>
        <dbReference type="ARBA" id="ARBA00022475"/>
    </source>
</evidence>
<organism evidence="13 14">
    <name type="scientific">Sphingobium phenoxybenzoativorans</name>
    <dbReference type="NCBI Taxonomy" id="1592790"/>
    <lineage>
        <taxon>Bacteria</taxon>
        <taxon>Pseudomonadati</taxon>
        <taxon>Pseudomonadota</taxon>
        <taxon>Alphaproteobacteria</taxon>
        <taxon>Sphingomonadales</taxon>
        <taxon>Sphingomonadaceae</taxon>
        <taxon>Sphingobium</taxon>
    </lineage>
</organism>
<dbReference type="GO" id="GO:0031992">
    <property type="term" value="F:energy transducer activity"/>
    <property type="evidence" value="ECO:0007669"/>
    <property type="project" value="InterPro"/>
</dbReference>
<dbReference type="Gene3D" id="3.30.1150.10">
    <property type="match status" value="1"/>
</dbReference>
<dbReference type="PROSITE" id="PS52015">
    <property type="entry name" value="TONB_CTD"/>
    <property type="match status" value="1"/>
</dbReference>
<dbReference type="EMBL" id="CP073910">
    <property type="protein sequence ID" value="QUT06149.1"/>
    <property type="molecule type" value="Genomic_DNA"/>
</dbReference>
<dbReference type="GO" id="GO:0030288">
    <property type="term" value="C:outer membrane-bounded periplasmic space"/>
    <property type="evidence" value="ECO:0007669"/>
    <property type="project" value="InterPro"/>
</dbReference>
<keyword evidence="6 10" id="KW-0812">Transmembrane</keyword>
<dbReference type="InterPro" id="IPR037682">
    <property type="entry name" value="TonB_C"/>
</dbReference>
<proteinExistence type="inferred from homology"/>
<evidence type="ECO:0000256" key="3">
    <source>
        <dbReference type="ARBA" id="ARBA00022448"/>
    </source>
</evidence>
<dbReference type="InterPro" id="IPR006260">
    <property type="entry name" value="TonB/TolA_C"/>
</dbReference>
<evidence type="ECO:0000256" key="5">
    <source>
        <dbReference type="ARBA" id="ARBA00022519"/>
    </source>
</evidence>
<accession>A0A975K7D5</accession>
<evidence type="ECO:0000256" key="1">
    <source>
        <dbReference type="ARBA" id="ARBA00004383"/>
    </source>
</evidence>
<feature type="region of interest" description="Disordered" evidence="11">
    <location>
        <begin position="57"/>
        <end position="80"/>
    </location>
</feature>
<evidence type="ECO:0000313" key="13">
    <source>
        <dbReference type="EMBL" id="QUT06149.1"/>
    </source>
</evidence>
<comment type="function">
    <text evidence="10">Interacts with outer membrane receptor proteins that carry out high-affinity binding and energy dependent uptake into the periplasmic space of specific substrates. It could act to transduce energy from the cytoplasmic membrane to specific energy-requiring processes in the outer membrane, resulting in the release into the periplasm of ligands bound by these outer membrane proteins.</text>
</comment>
<evidence type="ECO:0000256" key="10">
    <source>
        <dbReference type="RuleBase" id="RU362123"/>
    </source>
</evidence>
<dbReference type="GO" id="GO:0055085">
    <property type="term" value="P:transmembrane transport"/>
    <property type="evidence" value="ECO:0007669"/>
    <property type="project" value="InterPro"/>
</dbReference>
<dbReference type="InterPro" id="IPR051045">
    <property type="entry name" value="TonB-dependent_transducer"/>
</dbReference>
<evidence type="ECO:0000259" key="12">
    <source>
        <dbReference type="PROSITE" id="PS52015"/>
    </source>
</evidence>
<reference evidence="13" key="1">
    <citation type="submission" date="2021-04" db="EMBL/GenBank/DDBJ databases">
        <title>Isolation of p-tert-butylphenol degrading bacteria Sphingobium phenoxybenzoativorans Tas13 from active sludge.</title>
        <authorList>
            <person name="Li Y."/>
        </authorList>
    </citation>
    <scope>NUCLEOTIDE SEQUENCE</scope>
    <source>
        <strain evidence="13">Tas13</strain>
    </source>
</reference>
<evidence type="ECO:0000256" key="9">
    <source>
        <dbReference type="ARBA" id="ARBA00023136"/>
    </source>
</evidence>
<keyword evidence="14" id="KW-1185">Reference proteome</keyword>
<feature type="transmembrane region" description="Helical" evidence="10">
    <location>
        <begin position="19"/>
        <end position="38"/>
    </location>
</feature>
<keyword evidence="3 10" id="KW-0813">Transport</keyword>
<keyword evidence="7 10" id="KW-0653">Protein transport</keyword>
<name>A0A975K7D5_9SPHN</name>